<evidence type="ECO:0008006" key="5">
    <source>
        <dbReference type="Google" id="ProtNLM"/>
    </source>
</evidence>
<protein>
    <recommendedName>
        <fullName evidence="5">CCHC-type domain-containing protein</fullName>
    </recommendedName>
</protein>
<dbReference type="InterPro" id="IPR036875">
    <property type="entry name" value="Znf_CCHC_sf"/>
</dbReference>
<dbReference type="SUPFAM" id="SSF57756">
    <property type="entry name" value="Retrovirus zinc finger-like domains"/>
    <property type="match status" value="1"/>
</dbReference>
<dbReference type="EMBL" id="CAJOBC010070566">
    <property type="protein sequence ID" value="CAF4241173.1"/>
    <property type="molecule type" value="Genomic_DNA"/>
</dbReference>
<dbReference type="AlphaFoldDB" id="A0A815I998"/>
<evidence type="ECO:0000256" key="1">
    <source>
        <dbReference type="SAM" id="MobiDB-lite"/>
    </source>
</evidence>
<comment type="caution">
    <text evidence="2">The sequence shown here is derived from an EMBL/GenBank/DDBJ whole genome shotgun (WGS) entry which is preliminary data.</text>
</comment>
<dbReference type="Proteomes" id="UP000681722">
    <property type="component" value="Unassembled WGS sequence"/>
</dbReference>
<feature type="region of interest" description="Disordered" evidence="1">
    <location>
        <begin position="78"/>
        <end position="127"/>
    </location>
</feature>
<accession>A0A815I998</accession>
<organism evidence="2 4">
    <name type="scientific">Didymodactylos carnosus</name>
    <dbReference type="NCBI Taxonomy" id="1234261"/>
    <lineage>
        <taxon>Eukaryota</taxon>
        <taxon>Metazoa</taxon>
        <taxon>Spiralia</taxon>
        <taxon>Gnathifera</taxon>
        <taxon>Rotifera</taxon>
        <taxon>Eurotatoria</taxon>
        <taxon>Bdelloidea</taxon>
        <taxon>Philodinida</taxon>
        <taxon>Philodinidae</taxon>
        <taxon>Didymodactylos</taxon>
    </lineage>
</organism>
<dbReference type="GO" id="GO:0008270">
    <property type="term" value="F:zinc ion binding"/>
    <property type="evidence" value="ECO:0007669"/>
    <property type="project" value="InterPro"/>
</dbReference>
<evidence type="ECO:0000313" key="2">
    <source>
        <dbReference type="EMBL" id="CAF1361988.1"/>
    </source>
</evidence>
<feature type="compositionally biased region" description="Low complexity" evidence="1">
    <location>
        <begin position="108"/>
        <end position="124"/>
    </location>
</feature>
<dbReference type="GO" id="GO:0003676">
    <property type="term" value="F:nucleic acid binding"/>
    <property type="evidence" value="ECO:0007669"/>
    <property type="project" value="InterPro"/>
</dbReference>
<keyword evidence="4" id="KW-1185">Reference proteome</keyword>
<dbReference type="Proteomes" id="UP000663829">
    <property type="component" value="Unassembled WGS sequence"/>
</dbReference>
<name>A0A815I998_9BILA</name>
<reference evidence="2" key="1">
    <citation type="submission" date="2021-02" db="EMBL/GenBank/DDBJ databases">
        <authorList>
            <person name="Nowell W R."/>
        </authorList>
    </citation>
    <scope>NUCLEOTIDE SEQUENCE</scope>
</reference>
<gene>
    <name evidence="2" type="ORF">GPM918_LOCUS31430</name>
    <name evidence="3" type="ORF">SRO942_LOCUS32074</name>
</gene>
<sequence>MQTEAIIRVMDKQQSSSRTQILSANTLTAASGDVITVIPGAPKAQVSTASLPARLLSVYDSDLSRHACLLPLPSEKTRTAKSPVFPTDNDGNGSACPQNRQTNFYRRNNNNNNSGGPNNNNNSSCLPFPSDNSVHFNRSNSSAADGNREPPGPCPICRKNGHWRRDCRCPFLRQIGHGPGGSLLPSAADGFERLKWTEFNSIKESCWEPILCSK</sequence>
<proteinExistence type="predicted"/>
<feature type="compositionally biased region" description="Polar residues" evidence="1">
    <location>
        <begin position="89"/>
        <end position="107"/>
    </location>
</feature>
<dbReference type="EMBL" id="CAJNOQ010015463">
    <property type="protein sequence ID" value="CAF1361988.1"/>
    <property type="molecule type" value="Genomic_DNA"/>
</dbReference>
<evidence type="ECO:0000313" key="4">
    <source>
        <dbReference type="Proteomes" id="UP000663829"/>
    </source>
</evidence>
<evidence type="ECO:0000313" key="3">
    <source>
        <dbReference type="EMBL" id="CAF4241173.1"/>
    </source>
</evidence>